<feature type="region of interest" description="Disordered" evidence="9">
    <location>
        <begin position="4989"/>
        <end position="5014"/>
    </location>
</feature>
<feature type="disulfide bond" evidence="7">
    <location>
        <begin position="1090"/>
        <end position="1105"/>
    </location>
</feature>
<dbReference type="PRINTS" id="PR00020">
    <property type="entry name" value="MAMDOMAIN"/>
</dbReference>
<dbReference type="SUPFAM" id="SSF57196">
    <property type="entry name" value="EGF/Laminin"/>
    <property type="match status" value="1"/>
</dbReference>
<dbReference type="InterPro" id="IPR013320">
    <property type="entry name" value="ConA-like_dom_sf"/>
</dbReference>
<dbReference type="InterPro" id="IPR000519">
    <property type="entry name" value="P_trefoil_dom"/>
</dbReference>
<gene>
    <name evidence="14" type="ORF">NEMVEDRAFT_v1g239043</name>
</gene>
<dbReference type="InterPro" id="IPR000998">
    <property type="entry name" value="MAM_dom"/>
</dbReference>
<feature type="disulfide bond" evidence="7">
    <location>
        <begin position="2980"/>
        <end position="2992"/>
    </location>
</feature>
<feature type="domain" description="MAM" evidence="12">
    <location>
        <begin position="138"/>
        <end position="302"/>
    </location>
</feature>
<feature type="disulfide bond" evidence="7">
    <location>
        <begin position="853"/>
        <end position="871"/>
    </location>
</feature>
<keyword evidence="15" id="KW-1185">Reference proteome</keyword>
<evidence type="ECO:0000256" key="5">
    <source>
        <dbReference type="ARBA" id="ARBA00023157"/>
    </source>
</evidence>
<dbReference type="Proteomes" id="UP000001593">
    <property type="component" value="Unassembled WGS sequence"/>
</dbReference>
<dbReference type="eggNOG" id="KOG1215">
    <property type="taxonomic scope" value="Eukaryota"/>
</dbReference>
<evidence type="ECO:0000313" key="14">
    <source>
        <dbReference type="EMBL" id="EDO47788.1"/>
    </source>
</evidence>
<dbReference type="InterPro" id="IPR002172">
    <property type="entry name" value="LDrepeatLR_classA_rpt"/>
</dbReference>
<dbReference type="GO" id="GO:0016020">
    <property type="term" value="C:membrane"/>
    <property type="evidence" value="ECO:0007669"/>
    <property type="project" value="InterPro"/>
</dbReference>
<dbReference type="PRINTS" id="PR00261">
    <property type="entry name" value="LDLRECEPTOR"/>
</dbReference>
<dbReference type="PROSITE" id="PS50068">
    <property type="entry name" value="LDLRA_2"/>
    <property type="match status" value="16"/>
</dbReference>
<keyword evidence="10" id="KW-1133">Transmembrane helix</keyword>
<dbReference type="SUPFAM" id="SSF49899">
    <property type="entry name" value="Concanavalin A-like lectins/glucanases"/>
    <property type="match status" value="21"/>
</dbReference>
<dbReference type="eggNOG" id="KOG3627">
    <property type="taxonomic scope" value="Eukaryota"/>
</dbReference>
<feature type="domain" description="MAM" evidence="12">
    <location>
        <begin position="2375"/>
        <end position="2535"/>
    </location>
</feature>
<dbReference type="CDD" id="cd00111">
    <property type="entry name" value="Trefoil"/>
    <property type="match status" value="2"/>
</dbReference>
<dbReference type="Pfam" id="PF00057">
    <property type="entry name" value="Ldl_recept_a"/>
    <property type="match status" value="13"/>
</dbReference>
<feature type="disulfide bond" evidence="7">
    <location>
        <begin position="1276"/>
        <end position="1294"/>
    </location>
</feature>
<dbReference type="Pfam" id="PF00629">
    <property type="entry name" value="MAM"/>
    <property type="match status" value="21"/>
</dbReference>
<feature type="domain" description="MAM" evidence="12">
    <location>
        <begin position="1310"/>
        <end position="1473"/>
    </location>
</feature>
<dbReference type="GO" id="GO:0005576">
    <property type="term" value="C:extracellular region"/>
    <property type="evidence" value="ECO:0007669"/>
    <property type="project" value="UniProtKB-SubCell"/>
</dbReference>
<dbReference type="EMBL" id="DS469517">
    <property type="protein sequence ID" value="EDO47788.1"/>
    <property type="molecule type" value="Genomic_DNA"/>
</dbReference>
<feature type="disulfide bond" evidence="7">
    <location>
        <begin position="3218"/>
        <end position="3236"/>
    </location>
</feature>
<dbReference type="InterPro" id="IPR036055">
    <property type="entry name" value="LDL_receptor-like_sf"/>
</dbReference>
<dbReference type="SMART" id="SM00018">
    <property type="entry name" value="PD"/>
    <property type="match status" value="2"/>
</dbReference>
<dbReference type="InterPro" id="IPR023415">
    <property type="entry name" value="LDLR_class-A_CS"/>
</dbReference>
<dbReference type="PANTHER" id="PTHR23282:SF101">
    <property type="entry name" value="MAM DOMAIN-CONTAINING PROTEIN"/>
    <property type="match status" value="1"/>
</dbReference>
<dbReference type="InParanoid" id="A7RL31"/>
<feature type="disulfide bond" evidence="7">
    <location>
        <begin position="2790"/>
        <end position="2805"/>
    </location>
</feature>
<protein>
    <recommendedName>
        <fullName evidence="16">MAM and LDL-receptor class A domain-containing protein</fullName>
    </recommendedName>
</protein>
<feature type="domain" description="P-type" evidence="13">
    <location>
        <begin position="27"/>
        <end position="72"/>
    </location>
</feature>
<evidence type="ECO:0000256" key="8">
    <source>
        <dbReference type="PROSITE-ProRule" id="PRU00779"/>
    </source>
</evidence>
<dbReference type="SMART" id="SM00181">
    <property type="entry name" value="EGF"/>
    <property type="match status" value="3"/>
</dbReference>
<evidence type="ECO:0000256" key="2">
    <source>
        <dbReference type="ARBA" id="ARBA00006373"/>
    </source>
</evidence>
<feature type="domain" description="MAM" evidence="12">
    <location>
        <begin position="3021"/>
        <end position="3188"/>
    </location>
</feature>
<feature type="disulfide bond" evidence="7">
    <location>
        <begin position="1492"/>
        <end position="1504"/>
    </location>
</feature>
<dbReference type="CDD" id="cd00112">
    <property type="entry name" value="LDLa"/>
    <property type="match status" value="17"/>
</dbReference>
<feature type="domain" description="EGF-like" evidence="11">
    <location>
        <begin position="4793"/>
        <end position="4827"/>
    </location>
</feature>
<name>A7RL31_NEMVE</name>
<evidence type="ECO:0000256" key="7">
    <source>
        <dbReference type="PROSITE-ProRule" id="PRU00124"/>
    </source>
</evidence>
<accession>A7RL31</accession>
<comment type="similarity">
    <text evidence="2">Belongs to the EGF domain peptide family.</text>
</comment>
<feature type="disulfide bond" evidence="7">
    <location>
        <begin position="2548"/>
        <end position="2566"/>
    </location>
</feature>
<evidence type="ECO:0000256" key="10">
    <source>
        <dbReference type="SAM" id="Phobius"/>
    </source>
</evidence>
<feature type="disulfide bond" evidence="7">
    <location>
        <begin position="2560"/>
        <end position="2575"/>
    </location>
</feature>
<feature type="domain" description="MAM" evidence="12">
    <location>
        <begin position="469"/>
        <end position="637"/>
    </location>
</feature>
<dbReference type="SUPFAM" id="SSF57424">
    <property type="entry name" value="LDL receptor-like module"/>
    <property type="match status" value="17"/>
</dbReference>
<dbReference type="PROSITE" id="PS50060">
    <property type="entry name" value="MAM_2"/>
    <property type="match status" value="21"/>
</dbReference>
<evidence type="ECO:0000313" key="15">
    <source>
        <dbReference type="Proteomes" id="UP000001593"/>
    </source>
</evidence>
<dbReference type="HOGENOM" id="CLU_223673_0_0_1"/>
<feature type="domain" description="MAM" evidence="12">
    <location>
        <begin position="885"/>
        <end position="1049"/>
    </location>
</feature>
<evidence type="ECO:0008006" key="16">
    <source>
        <dbReference type="Google" id="ProtNLM"/>
    </source>
</evidence>
<keyword evidence="3" id="KW-0964">Secreted</keyword>
<dbReference type="PROSITE" id="PS51448">
    <property type="entry name" value="P_TREFOIL_2"/>
    <property type="match status" value="2"/>
</dbReference>
<feature type="disulfide bond" evidence="8">
    <location>
        <begin position="96"/>
        <end position="113"/>
    </location>
</feature>
<feature type="domain" description="MAM" evidence="12">
    <location>
        <begin position="2580"/>
        <end position="2743"/>
    </location>
</feature>
<feature type="domain" description="MAM" evidence="12">
    <location>
        <begin position="1528"/>
        <end position="1689"/>
    </location>
</feature>
<keyword evidence="10" id="KW-0812">Transmembrane</keyword>
<sequence>MEGIRGQSYTGDIAIDDILFTDGYCVGLCSSVKPNQRVDCGYLGINKDSCVRGRGCCWDNSVPNVPWCFYHPSSCSSINPQLRRDCGWVGISQATCNSKGCCWDGSVPNVPHCFYGPAVPTPFPTTPVPPTTSPPSIWDCNFDTNLCSWNNSKEDDFDWFRQSGSTGSTNTGPSADHTTGSTSGYYMYIETSWQSPNDSAVLLSANVPRSYPNNMCLIFWYHMYGQHVDKLNIYMKDPASSTLPPSPVWTKSGTQGDRWRRGQIEFSSRTDFQFAFQGVRGSGYQGDIALDDMKMLKTDCPTLPECEFETPSICGYKQDQGDTFDWSQGSGNTTSIGTGPPSDHTYGTPFGRYMYIETSWPRKPGDFARLESPAYDPALGDGKCLVFWYHMYGNGIGRLNTYIKIGNALGKAVFTDSGNLGLQWNRAMVTVRNTQSWKVVFEGIRGRNYMGDIAIDDVIVKDGACPPPASCDFENGWCSYSNDASGDDFDWELNKGHTGSSGTGPSTDHTLQSPLGSYLYIEASYPRQKGDTARISSDRLSVSKSYQWCLSFWYHMFGQNMGPLRVLGRYFPKSGRPYTRSLLYIPGANYGDNWLKNQLQVNAADDFQIVFQATVGDSYDSDIAIDDILVTAGNCPAPTPSPSPNPKAVQCKNGNYVSSLQVCDFVNDCGVNDDSDEKGCAACDFEKDLCGWNDTSKGSFDWRRDRGGTPSANTGPTVDHTLGTALGWYMYVEASNGNSYDLGRLESGSLKQSSATCQMNFWYHMYGTGIGSLYVYLKVGLTYSRVLEISGNQGNKWNQATVYIGRRSSPFKIVFEAERSYNVFGDIAVDDISLANCALPPVVPMCQYGQFRCARGSCIDTGRVCDFTDDCGDNSDENNCYNYTQRCNFQWYLCGWTQSMGDDFDWTRARGATASLGTGPMTDHTYGTALGYYLYAESSWPRKQGDKAHLVSRYIAPLAVGDSSCKLRLYYHMLGSDIGSLNVYTRPCNGCVMTQVFSKSGEVGNFWERTEVTLTATTPFQIVIEAVIGKNYQGDISIDDVSLTPFCRPYTGPKPTGPTPTPSRPPTLPPCPFGLFRCTDGSCIMQSLRCDYQNDCSDGLDEASCGTCNFEADQCGWGDNSPGQYQWSRHRGATPSANTGPSVDHTCGNSSCYYMYVEAGGGSFLDTARLTSPNMTKTGPGCRMEFWYHLYGNSYSTMRLKLKYKGLASTLFLVSGNMGNKWLKAVVGLGALETGFQLYFEASKFFSASDMAIDDISFPSCALPPVRACQTGEYRCTRGSCVLPNQVCDFSNDCGDNSDELDRTCATYKERCNFDTSLCGWNQDTDDIFDWTRDNGGTASSGTGPGRDHTTGSSKGYYLYIETSSPRKQNDTARISSITFRSAAASDNCRMRFWYHMFGPHVDTLNVHLRTAVGGWFNTIWSMKGDQGDIWNRAEINITSGVNFQVVIEGKRGVSFQGDIAIDDISFTPGCRPDSTATISPNPPTSTPPPGCNSGEHRCSNGQCINAIQVCDFKKDCSDGSDEATCQSTCNFEKDQCNWVNTQVGDTYDWVRNKGPTPSTGTGPTVDHTTNSVNGYYMYTEVSNRTGFYAAAHLASPLFRLAGKTCQFSFWYHMYGPSIGYLQVYYRRNGRDSQLFSLRGQQGNVWKKGTVSIPKCANDFQVVIKGNHYSLGALGDIAIDDLSFDNCFQPDPPSSCSSNQFRCDSGHCISSSSKCDFETDCCDGSEERNSTCTAYTRCNFENGLCDWTQPTDDKFDWIRQQGTTGSLGTGPSVDHTTNTRYGFYVYIEASSPRKRGDNAYLASTWFKPSSTCRVRWFYHMMGSSMGSLNVYTRTSMSGPLSRVWSVSGNQGNAWKRGEAAISVTSGNFQVVFEGVIGTSYTGDIALDDITFTLDCVTVAPKPSPSPTPGICGAGKFQCTDLTGNKVCLANTKKCDFVPDCSDGIDEAIDTCGVPCEFEKDTCGWVNSVSDNFDWTRHKGCTASSSTGPCVDGDNDKNGYYIYIETSTGIIGNKAVLTSPQYQQAFATCQFKFSYHMYGRTIGRLSVYVKDGKYRTRIWTLAGDQGNKWTTTYALIGRRSSPFTIEIEASRGISFQGDISLDNLAMVQCGPPPTCSTPSAGYVKCTNGGCIQKSKLCDFTDDCGDNSDEGRCALYPARCNFETDLCNWQQLTDDDTDWTRMKGATPSYNTGPGRDHTLGTTDGYYIYLETSTGRYGDNARLASPPLQGQCSMRFFYHMFGQHVNSLNVYLRFTNDGFGNRIMNVSGEVGDLWNRAEVVVNPGGKPFQVIIEAVRGRTYLGDIAIDDISFTPSCSLFTGSLPTSAPTLSPPPTTAAPNNCNAQQFGCVTDGKCIPLTSVCDFNVDCLDGSDERSCPSNCTFETGQCGWVHDKSDNDNYDWIRRQGRSPSWGTGPSVDHTLGTRLGYYMYIEASSGSFGQRARLLGPRYQKSHSDCRLEFWYHMWGSTIGDLSVYVNVSDSLRLWWYKSGDQGNKWQKGVVGIGKRTQPFQLLFQARRGRSFSGDIAIDDLQFVGCELPPYRVCTRSQFRCTRGSCTSSDNVCDFSDDCGDSSDERSCSSYNNRCDFTSGLCKWKQSAEDDFDWSRTRGNTASLNTGPPGDHTTGSGYYMYIETSWPRKYGDRAWLVSSNFRAISPSNTDCKLRFWYHMYGDTVEKLNVYIRTFQNGSVGTPVSTLVGAQGSIWRRQVITLTSDKDFQVVIEGVRGDSYDGDIALDDISFTTSCVDLVGQLPVAPPPTPTPKPPVTPVSTCSSAEFNCVAEGPNACILSTQVCDFSKNCKDGSDEKNCVQPSCDFSSGSFCGWYPDNPGRRRRAISYAWVVAQGSTSTQGTGPSTDHTTGTANGWYAYTDASAGSPGDVAPLKTPRIGMSGPECAINFWYHMTGSSVGTLSVKLQFLDGTSPVIWSRTGNQGDSWLNAKVLIGSRQLFQIVLESKRSNGNQGDIAVDDVKLENCKPLDVTRPCNTDEFKCSRGGCIPKSYLCDYQADCMFNDLSDESKCDAYTTKCDFEHGLCLFTQSQDDKFDWSMGTSGTTSTGTGPSKDHSTNTASGHYMYTETSWPRQPGDNARLNSPVIKAASRDCYLRFFYHMHGNHIGSLLVYTRTSYYQGGISQPLLNITGQQGDFWYRAVVKVPTSNSDYQFVIEGVRGISYQGDIAIDDVSMTPSCQICPDCVMPGQPTSTPFGFHTRPTASSCLASQYVCANSKCVDRDQLCNFKDDCGDNSDELPCGTSCTFEGDCYKGWRQAKSSDNFNWIRRQGQTPSIGTGPSMDHTLGTNAGYYMYIETSFGNQGDKAELTSYEYYASSPNCKMSVWYHMYGQGIGTLSFKVKKPDGTYDVQYTLSGNQGNSWKKAVIGLGSYKKFVIIIEATRGANYQGDIAVDDISFDKDCFIDVARNCTANEVRCKNSGHCVQQQQVCDFTDDCGDGTDEDPTLCASRTANCNFEKDWCSFYNWYYDDFDWVRGKAPTGPGTGPKGDHTTGSGQLLYIDSSSPRQPYDRARLASNKLFPASRGVCTVRFYYSMYGSASMGILKMYVMFRTGYYYQWRQAWSARGDFKNQNWIRAEVPISMSRAFYIGFEATVGGDDKTDIALDDISFSAGCYAGGTPAPPTGVYKCQSNEFYCSKDDRCINIFWKCDGESDCTDGEDEQGCATTAPVITPSLGPPHPGDCNFEKDMCLWTSATFADMAWSRNSGRTPSWNTGPSVDHTTGSAQGYYVYAETSPNMLGHFGELLGPNMMSSSSCMIHFCYHMYGAGMGTLNVYIRNTLDPQPDDSQRLIWNTTGDHGDKWFCQFLDIPSQQQYSIVFESIRGRTYQSDIALDDIKFVGCPTQLGPTPAPTPTPKPSIQNEDFEDCVSCWSNDQSGHETMDWQIGRGSTSTLNTGPSYDHTTKTIYGRHHCLSSGLSCRYLYIEASGASAWAHADLESRKLTVSKRCFMTFWYHMYGSSVGQLYAGLYVIKDPNNPAVKKEVYMMSLYGNQGNKWQQAKVNLNSPSDHGLQAQVFISAYRGYDYSGDIAIDDIKFYNCKFLNPTKPCDNTFPNCDAAPIVPPTLRPGSVDCTFEAGFCHWNNSAVADMPWYLREGKTASTGTGPSADHTTGTPNGYYLHIEASWFSKGSVAILEGPYMLPTSYCSITFFYHMFGGDCGSLLVYVYSGGDIVQVFNETGDHGDRWINANINIKSQYAFRIHIVATRGSSYKGDIALDDITFAGQCSFTDETALTYGQNALTTGVPTGQPPKTSIKHPTRSFLKLGLYFLQVVPTADEKASSITLTWLAVRANGWVPRACGRHVSVLTHAVTMSEAGAGSVTSPPSCALLAGVCGTYGDIFEIQNRTTGFDCQTASYAQLSAAINHCKTKAYGADGCTRAVTGLDYGCDQYHKDCSEPLCCGLTCGGSDICDSGVFPKMTRYVVSKSNQQGCRYIDNSNVGGVMCCKDDKTTPTIAPTSAPTAGSCNFENGYCGWVGQPDPANSRARFMRYRGETPYRNTGPRYDHTKEDSTGFYVYMPAYRMQPREKATITSPQMTPVPSNCRINFWYHMYGTGMGVLTLNVNIGGNSTKMFEIGGNQGDGWLRGTAVISNFNTQNKPFTVSFVGSRGPTAYGDIALDDISFTGCNARPGTCNDDQFQCRASKICIKSSFVCDGVPDCNDHSDEDDCPNSDCNLEQIYCPVSQKCLNRTLQCDGKPDCSDYSDEAHCRVCSDNYCKNQGACAMQSTGIRKCICPLSYTGVYCETKIPSDCSNDEFKCPEQPSGCAGRGILCSTQMGICGYDDDQIKRYCGVCYPGYCSRHGTCSSNNGTRTCKCSPSWSGSVCSKLNITCPAGLIPCAVGDNGQCENSTSVCSNNYDCGLTQDQLSNYCPQILPSQAAQTGRRQRTTYIAVGVAGGILLIIVVLIVAYFLTKGRRKKLHLFNVFYDPTKQDQAQMRGAKGGPAVSEGVGNPVYDSFQEGTPLEEFQMSDVDTNMFVSDDAFGMPTEKAGGPSSMANPLYQDPYLEEDLSKY</sequence>
<dbReference type="Gene3D" id="4.10.400.10">
    <property type="entry name" value="Low-density Lipoprotein Receptor"/>
    <property type="match status" value="17"/>
</dbReference>
<feature type="disulfide bond" evidence="7">
    <location>
        <begin position="1703"/>
        <end position="1721"/>
    </location>
</feature>
<feature type="disulfide bond" evidence="7">
    <location>
        <begin position="1511"/>
        <end position="1526"/>
    </location>
</feature>
<feature type="transmembrane region" description="Helical" evidence="10">
    <location>
        <begin position="4891"/>
        <end position="4913"/>
    </location>
</feature>
<dbReference type="OMA" id="CEMRFFY"/>
<evidence type="ECO:0000256" key="1">
    <source>
        <dbReference type="ARBA" id="ARBA00004613"/>
    </source>
</evidence>
<feature type="disulfide bond" evidence="7">
    <location>
        <begin position="865"/>
        <end position="880"/>
    </location>
</feature>
<dbReference type="eggNOG" id="KOG1216">
    <property type="taxonomic scope" value="Eukaryota"/>
</dbReference>
<dbReference type="Gene3D" id="2.60.120.200">
    <property type="match status" value="21"/>
</dbReference>
<dbReference type="eggNOG" id="KOG1095">
    <property type="taxonomic scope" value="Eukaryota"/>
</dbReference>
<feature type="domain" description="MAM" evidence="12">
    <location>
        <begin position="304"/>
        <end position="467"/>
    </location>
</feature>
<evidence type="ECO:0000256" key="3">
    <source>
        <dbReference type="ARBA" id="ARBA00022525"/>
    </source>
</evidence>
<feature type="domain" description="MAM" evidence="12">
    <location>
        <begin position="1106"/>
        <end position="1263"/>
    </location>
</feature>
<dbReference type="PROSITE" id="PS01209">
    <property type="entry name" value="LDLRA_1"/>
    <property type="match status" value="11"/>
</dbReference>
<dbReference type="PROSITE" id="PS00022">
    <property type="entry name" value="EGF_1"/>
    <property type="match status" value="2"/>
</dbReference>
<feature type="disulfide bond" evidence="6">
    <location>
        <begin position="4736"/>
        <end position="4745"/>
    </location>
</feature>
<feature type="domain" description="MAM" evidence="12">
    <location>
        <begin position="3456"/>
        <end position="3619"/>
    </location>
</feature>
<feature type="domain" description="MAM" evidence="12">
    <location>
        <begin position="4073"/>
        <end position="4230"/>
    </location>
</feature>
<feature type="domain" description="MAM" evidence="12">
    <location>
        <begin position="2156"/>
        <end position="2314"/>
    </location>
</feature>
<dbReference type="PROSITE" id="PS50026">
    <property type="entry name" value="EGF_3"/>
    <property type="match status" value="2"/>
</dbReference>
<comment type="caution">
    <text evidence="6">Lacks conserved residue(s) required for the propagation of feature annotation.</text>
</comment>
<dbReference type="SUPFAM" id="SSF57492">
    <property type="entry name" value="Trefoil"/>
    <property type="match status" value="2"/>
</dbReference>
<feature type="disulfide bond" evidence="7">
    <location>
        <begin position="3652"/>
        <end position="3667"/>
    </location>
</feature>
<organism evidence="14 15">
    <name type="scientific">Nematostella vectensis</name>
    <name type="common">Starlet sea anemone</name>
    <dbReference type="NCBI Taxonomy" id="45351"/>
    <lineage>
        <taxon>Eukaryota</taxon>
        <taxon>Metazoa</taxon>
        <taxon>Cnidaria</taxon>
        <taxon>Anthozoa</taxon>
        <taxon>Hexacorallia</taxon>
        <taxon>Actiniaria</taxon>
        <taxon>Edwardsiidae</taxon>
        <taxon>Nematostella</taxon>
    </lineage>
</organism>
<dbReference type="InterPro" id="IPR000742">
    <property type="entry name" value="EGF"/>
</dbReference>
<keyword evidence="5 6" id="KW-1015">Disulfide bond</keyword>
<feature type="disulfide bond" evidence="7">
    <location>
        <begin position="2136"/>
        <end position="2151"/>
    </location>
</feature>
<feature type="domain" description="MAM" evidence="12">
    <location>
        <begin position="4466"/>
        <end position="4630"/>
    </location>
</feature>
<feature type="domain" description="MAM" evidence="12">
    <location>
        <begin position="3247"/>
        <end position="3416"/>
    </location>
</feature>
<feature type="disulfide bond" evidence="7">
    <location>
        <begin position="2124"/>
        <end position="2142"/>
    </location>
</feature>
<feature type="domain" description="EGF-like" evidence="11">
    <location>
        <begin position="4711"/>
        <end position="4746"/>
    </location>
</feature>
<feature type="disulfide bond" evidence="7">
    <location>
        <begin position="3211"/>
        <end position="3223"/>
    </location>
</feature>
<dbReference type="Pfam" id="PF00088">
    <property type="entry name" value="Trefoil"/>
    <property type="match status" value="2"/>
</dbReference>
<feature type="disulfide bond" evidence="7">
    <location>
        <begin position="1499"/>
        <end position="1517"/>
    </location>
</feature>
<keyword evidence="10" id="KW-0472">Membrane</keyword>
<feature type="disulfide bond" evidence="7">
    <location>
        <begin position="1078"/>
        <end position="1096"/>
    </location>
</feature>
<evidence type="ECO:0000259" key="12">
    <source>
        <dbReference type="PROSITE" id="PS50060"/>
    </source>
</evidence>
<feature type="domain" description="MAM" evidence="12">
    <location>
        <begin position="2808"/>
        <end position="2973"/>
    </location>
</feature>
<feature type="disulfide bond" evidence="7">
    <location>
        <begin position="3230"/>
        <end position="3245"/>
    </location>
</feature>
<evidence type="ECO:0000259" key="11">
    <source>
        <dbReference type="PROSITE" id="PS50026"/>
    </source>
</evidence>
<feature type="disulfide bond" evidence="7">
    <location>
        <begin position="4655"/>
        <end position="4670"/>
    </location>
</feature>
<feature type="disulfide bond" evidence="7">
    <location>
        <begin position="846"/>
        <end position="858"/>
    </location>
</feature>
<evidence type="ECO:0000256" key="6">
    <source>
        <dbReference type="PROSITE-ProRule" id="PRU00076"/>
    </source>
</evidence>
<feature type="domain" description="P-type" evidence="13">
    <location>
        <begin position="73"/>
        <end position="117"/>
    </location>
</feature>
<dbReference type="FunFam" id="2.60.120.200:FF:000182">
    <property type="entry name" value="MAM and LDL-receptor class A domain-containing protein 1"/>
    <property type="match status" value="4"/>
</dbReference>
<feature type="disulfide bond" evidence="6">
    <location>
        <begin position="4817"/>
        <end position="4826"/>
    </location>
</feature>
<proteinExistence type="inferred from homology"/>
<dbReference type="InterPro" id="IPR051560">
    <property type="entry name" value="MAM_domain-containing"/>
</dbReference>
<reference evidence="14 15" key="1">
    <citation type="journal article" date="2007" name="Science">
        <title>Sea anemone genome reveals ancestral eumetazoan gene repertoire and genomic organization.</title>
        <authorList>
            <person name="Putnam N.H."/>
            <person name="Srivastava M."/>
            <person name="Hellsten U."/>
            <person name="Dirks B."/>
            <person name="Chapman J."/>
            <person name="Salamov A."/>
            <person name="Terry A."/>
            <person name="Shapiro H."/>
            <person name="Lindquist E."/>
            <person name="Kapitonov V.V."/>
            <person name="Jurka J."/>
            <person name="Genikhovich G."/>
            <person name="Grigoriev I.V."/>
            <person name="Lucas S.M."/>
            <person name="Steele R.E."/>
            <person name="Finnerty J.R."/>
            <person name="Technau U."/>
            <person name="Martindale M.Q."/>
            <person name="Rokhsar D.S."/>
        </authorList>
    </citation>
    <scope>NUCLEOTIDE SEQUENCE [LARGE SCALE GENOMIC DNA]</scope>
    <source>
        <strain evidence="15">CH2 X CH6</strain>
    </source>
</reference>
<feature type="disulfide bond" evidence="7">
    <location>
        <begin position="1071"/>
        <end position="1083"/>
    </location>
</feature>
<feature type="disulfide bond" evidence="7">
    <location>
        <begin position="4695"/>
        <end position="4710"/>
    </location>
</feature>
<dbReference type="CDD" id="cd06263">
    <property type="entry name" value="MAM"/>
    <property type="match status" value="21"/>
</dbReference>
<feature type="domain" description="MAM" evidence="12">
    <location>
        <begin position="3863"/>
        <end position="4044"/>
    </location>
</feature>
<dbReference type="InterPro" id="IPR044913">
    <property type="entry name" value="P_trefoil_dom_sf"/>
</dbReference>
<dbReference type="SMART" id="SM00137">
    <property type="entry name" value="MAM"/>
    <property type="match status" value="21"/>
</dbReference>
<feature type="disulfide bond" evidence="8">
    <location>
        <begin position="86"/>
        <end position="101"/>
    </location>
</feature>
<keyword evidence="6" id="KW-0245">EGF-like domain</keyword>
<feature type="domain" description="MAM" evidence="12">
    <location>
        <begin position="1953"/>
        <end position="2110"/>
    </location>
</feature>
<feature type="disulfide bond" evidence="7">
    <location>
        <begin position="1696"/>
        <end position="1708"/>
    </location>
</feature>
<feature type="compositionally biased region" description="Low complexity" evidence="9">
    <location>
        <begin position="3045"/>
        <end position="3055"/>
    </location>
</feature>
<feature type="domain" description="MAM" evidence="12">
    <location>
        <begin position="1736"/>
        <end position="1897"/>
    </location>
</feature>
<feature type="disulfide bond" evidence="7">
    <location>
        <begin position="2358"/>
        <end position="2373"/>
    </location>
</feature>
<dbReference type="SMART" id="SM00192">
    <property type="entry name" value="LDLa"/>
    <property type="match status" value="18"/>
</dbReference>
<dbReference type="PhylomeDB" id="A7RL31"/>
<feature type="domain" description="MAM" evidence="12">
    <location>
        <begin position="681"/>
        <end position="839"/>
    </location>
</feature>
<comment type="subcellular location">
    <subcellularLocation>
        <location evidence="1">Secreted</location>
    </subcellularLocation>
</comment>
<evidence type="ECO:0000256" key="9">
    <source>
        <dbReference type="SAM" id="MobiDB-lite"/>
    </source>
</evidence>
<dbReference type="Gene3D" id="4.10.110.10">
    <property type="entry name" value="Spasmolytic Protein, domain 1"/>
    <property type="match status" value="2"/>
</dbReference>
<feature type="disulfide bond" evidence="7">
    <location>
        <begin position="2541"/>
        <end position="2553"/>
    </location>
</feature>
<evidence type="ECO:0000259" key="13">
    <source>
        <dbReference type="PROSITE" id="PS51448"/>
    </source>
</evidence>
<evidence type="ECO:0000256" key="4">
    <source>
        <dbReference type="ARBA" id="ARBA00022737"/>
    </source>
</evidence>
<keyword evidence="4" id="KW-0677">Repeat</keyword>
<dbReference type="PANTHER" id="PTHR23282">
    <property type="entry name" value="APICAL ENDOSOMAL GLYCOPROTEIN PRECURSOR"/>
    <property type="match status" value="1"/>
</dbReference>
<feature type="domain" description="MAM" evidence="12">
    <location>
        <begin position="3684"/>
        <end position="3846"/>
    </location>
</feature>
<feature type="region of interest" description="Disordered" evidence="9">
    <location>
        <begin position="3043"/>
        <end position="3064"/>
    </location>
</feature>
<feature type="disulfide bond" evidence="7">
    <location>
        <begin position="2987"/>
        <end position="3005"/>
    </location>
</feature>
<feature type="disulfide bond" evidence="7">
    <location>
        <begin position="1269"/>
        <end position="1281"/>
    </location>
</feature>